<evidence type="ECO:0008006" key="3">
    <source>
        <dbReference type="Google" id="ProtNLM"/>
    </source>
</evidence>
<evidence type="ECO:0000313" key="1">
    <source>
        <dbReference type="EMBL" id="MBC8581559.1"/>
    </source>
</evidence>
<dbReference type="AlphaFoldDB" id="A0A926IFZ6"/>
<evidence type="ECO:0000313" key="2">
    <source>
        <dbReference type="Proteomes" id="UP000655830"/>
    </source>
</evidence>
<accession>A0A926IFZ6</accession>
<dbReference type="Proteomes" id="UP000655830">
    <property type="component" value="Unassembled WGS sequence"/>
</dbReference>
<reference evidence="1" key="1">
    <citation type="submission" date="2020-08" db="EMBL/GenBank/DDBJ databases">
        <title>Genome public.</title>
        <authorList>
            <person name="Liu C."/>
            <person name="Sun Q."/>
        </authorList>
    </citation>
    <scope>NUCLEOTIDE SEQUENCE</scope>
    <source>
        <strain evidence="1">NSJ-12</strain>
    </source>
</reference>
<proteinExistence type="predicted"/>
<comment type="caution">
    <text evidence="1">The sequence shown here is derived from an EMBL/GenBank/DDBJ whole genome shotgun (WGS) entry which is preliminary data.</text>
</comment>
<sequence>MMLDIRQEVIKQLDGLYPDIPIYGESVPQGFEEPSFFVKVLDGSRAQQLDRRYIHEVSIDIHYFATSNKDAEEMANNLYEQMEVLEAIKIKGKNMKHEVSDRVLHFFIDYKVHLMKEAKQYPKMNRLEEHVYGK</sequence>
<gene>
    <name evidence="1" type="ORF">H8718_18915</name>
</gene>
<organism evidence="1 2">
    <name type="scientific">Zhenhengia yiwuensis</name>
    <dbReference type="NCBI Taxonomy" id="2763666"/>
    <lineage>
        <taxon>Bacteria</taxon>
        <taxon>Bacillati</taxon>
        <taxon>Bacillota</taxon>
        <taxon>Clostridia</taxon>
        <taxon>Lachnospirales</taxon>
        <taxon>Lachnospiraceae</taxon>
        <taxon>Zhenhengia</taxon>
    </lineage>
</organism>
<dbReference type="Pfam" id="PF20765">
    <property type="entry name" value="Phage_tail_terminator_8"/>
    <property type="match status" value="1"/>
</dbReference>
<protein>
    <recommendedName>
        <fullName evidence="3">Phage protein</fullName>
    </recommendedName>
</protein>
<name>A0A926IFZ6_9FIRM</name>
<dbReference type="InterPro" id="IPR049254">
    <property type="entry name" value="Phage_tail_terminator"/>
</dbReference>
<keyword evidence="2" id="KW-1185">Reference proteome</keyword>
<dbReference type="EMBL" id="JACRSY010000060">
    <property type="protein sequence ID" value="MBC8581559.1"/>
    <property type="molecule type" value="Genomic_DNA"/>
</dbReference>